<accession>A0A0L6JMC7</accession>
<comment type="caution">
    <text evidence="1">The sequence shown here is derived from an EMBL/GenBank/DDBJ whole genome shotgun (WGS) entry which is preliminary data.</text>
</comment>
<name>A0A0L6JMC7_9FIRM</name>
<dbReference type="AlphaFoldDB" id="A0A0L6JMC7"/>
<proteinExistence type="predicted"/>
<evidence type="ECO:0000313" key="2">
    <source>
        <dbReference type="Proteomes" id="UP000036923"/>
    </source>
</evidence>
<dbReference type="STRING" id="398512.Bccel_2175"/>
<keyword evidence="2" id="KW-1185">Reference proteome</keyword>
<sequence length="41" mass="5002">MYNLKSYNLDKNNITIELSAKQDMNTYIHWLNPLLMKCRNR</sequence>
<organism evidence="1 2">
    <name type="scientific">Pseudobacteroides cellulosolvens ATCC 35603 = DSM 2933</name>
    <dbReference type="NCBI Taxonomy" id="398512"/>
    <lineage>
        <taxon>Bacteria</taxon>
        <taxon>Bacillati</taxon>
        <taxon>Bacillota</taxon>
        <taxon>Clostridia</taxon>
        <taxon>Eubacteriales</taxon>
        <taxon>Oscillospiraceae</taxon>
        <taxon>Pseudobacteroides</taxon>
    </lineage>
</organism>
<evidence type="ECO:0000313" key="1">
    <source>
        <dbReference type="EMBL" id="KNY26910.1"/>
    </source>
</evidence>
<protein>
    <submittedName>
        <fullName evidence="1">Uncharacterized protein</fullName>
    </submittedName>
</protein>
<gene>
    <name evidence="1" type="ORF">Bccel_2175</name>
</gene>
<dbReference type="EMBL" id="LGTC01000001">
    <property type="protein sequence ID" value="KNY26910.1"/>
    <property type="molecule type" value="Genomic_DNA"/>
</dbReference>
<dbReference type="Proteomes" id="UP000036923">
    <property type="component" value="Unassembled WGS sequence"/>
</dbReference>
<reference evidence="2" key="1">
    <citation type="submission" date="2015-07" db="EMBL/GenBank/DDBJ databases">
        <title>Near-Complete Genome Sequence of the Cellulolytic Bacterium Bacteroides (Pseudobacteroides) cellulosolvens ATCC 35603.</title>
        <authorList>
            <person name="Dassa B."/>
            <person name="Utturkar S.M."/>
            <person name="Klingeman D.M."/>
            <person name="Hurt R.A."/>
            <person name="Keller M."/>
            <person name="Xu J."/>
            <person name="Reddy Y.H.K."/>
            <person name="Borovok I."/>
            <person name="Grinberg I.R."/>
            <person name="Lamed R."/>
            <person name="Zhivin O."/>
            <person name="Bayer E.A."/>
            <person name="Brown S.D."/>
        </authorList>
    </citation>
    <scope>NUCLEOTIDE SEQUENCE [LARGE SCALE GENOMIC DNA]</scope>
    <source>
        <strain evidence="2">DSM 2933</strain>
    </source>
</reference>